<evidence type="ECO:0000256" key="2">
    <source>
        <dbReference type="PROSITE-ProRule" id="PRU00339"/>
    </source>
</evidence>
<dbReference type="InterPro" id="IPR011990">
    <property type="entry name" value="TPR-like_helical_dom_sf"/>
</dbReference>
<dbReference type="InterPro" id="IPR029058">
    <property type="entry name" value="AB_hydrolase_fold"/>
</dbReference>
<dbReference type="InterPro" id="IPR019734">
    <property type="entry name" value="TPR_rpt"/>
</dbReference>
<gene>
    <name evidence="4" type="ORF">BDV25DRAFT_130058</name>
</gene>
<dbReference type="AlphaFoldDB" id="A0A5N6TTZ9"/>
<comment type="similarity">
    <text evidence="1">Belongs to the putative lipase ROG1 family.</text>
</comment>
<dbReference type="SUPFAM" id="SSF48452">
    <property type="entry name" value="TPR-like"/>
    <property type="match status" value="1"/>
</dbReference>
<organism evidence="4 5">
    <name type="scientific">Aspergillus avenaceus</name>
    <dbReference type="NCBI Taxonomy" id="36643"/>
    <lineage>
        <taxon>Eukaryota</taxon>
        <taxon>Fungi</taxon>
        <taxon>Dikarya</taxon>
        <taxon>Ascomycota</taxon>
        <taxon>Pezizomycotina</taxon>
        <taxon>Eurotiomycetes</taxon>
        <taxon>Eurotiomycetidae</taxon>
        <taxon>Eurotiales</taxon>
        <taxon>Aspergillaceae</taxon>
        <taxon>Aspergillus</taxon>
        <taxon>Aspergillus subgen. Circumdati</taxon>
    </lineage>
</organism>
<feature type="domain" description="DUF676" evidence="3">
    <location>
        <begin position="69"/>
        <end position="227"/>
    </location>
</feature>
<sequence length="812" mass="93569">MQWHLQCYDDIRIYSLPSHNINRFLLKSGIKTNTLTRNAGKAPKSKFGIVEVKTDGLGSHCRDNGVDIIFVHGLGSNPDTTWSARKCETIPLPDIEKEDVCWITDFLPKDIPSPLRENVRLYFYNYDSFWKRDAVQTRLYRLGGEMLNRLRQIRGKEEERTRDLIFVAHSYGGLVIKEALIQASVDKDFADISKHVKAVLFLGTPHRGSSFSSWGKLLASFLRPLSSNPSILEELTYDCLFLHELHEKFVKAATKVQQIINFFEQRKTQILKVGWLSWEEFCVREQSATFTSIPNQLTQIKNIGLTVDHYGLNKFSSREGNFDLIYKELWGSIEPIIPLRQCSLYSVPLKLVASFTERASLSDQIQRNLYNNYPARPRPYATAICGLGGTGKTQLALKYIEDHKHNFDTIQIGRKGTQGLHPRDSPAVQAVSRWLQCRKRSDGEWLVVFDNVDNLSWSIFDILPQGQQGNIIITSQNEQSSKLLKCCEKVSVDILNRHEARALLLWHLDHNRDCLGQDIEDLCDQVAERLEFLPLAVDLAGAYMGNDKTDPKFGLIQYLDDYGKYQNELLQSDQYNGLSGYDKTRIEEKHPNRHAKSLLIFLSHFASGIIQNELFRLASLGLPSVKQSILAEDEEFPSWFKLLLTVDGERWDDFHFRRARGLLISYGLLKPVDEEWPGVRMHSLVRWRAKQYKEDHRQNLWACHEHLRTGRPHFHRHIAVHVSQASTNLGELTDDNVKLETWAIFGDAYQRAGQWPEAEEFRKSHPLTLTSINRLGVTYERRGKYADAEALFRKALEGRKESTWFRASRHVN</sequence>
<reference evidence="4 5" key="1">
    <citation type="submission" date="2019-04" db="EMBL/GenBank/DDBJ databases">
        <title>Friends and foes A comparative genomics study of 23 Aspergillus species from section Flavi.</title>
        <authorList>
            <consortium name="DOE Joint Genome Institute"/>
            <person name="Kjaerbolling I."/>
            <person name="Vesth T."/>
            <person name="Frisvad J.C."/>
            <person name="Nybo J.L."/>
            <person name="Theobald S."/>
            <person name="Kildgaard S."/>
            <person name="Isbrandt T."/>
            <person name="Kuo A."/>
            <person name="Sato A."/>
            <person name="Lyhne E.K."/>
            <person name="Kogle M.E."/>
            <person name="Wiebenga A."/>
            <person name="Kun R.S."/>
            <person name="Lubbers R.J."/>
            <person name="Makela M.R."/>
            <person name="Barry K."/>
            <person name="Chovatia M."/>
            <person name="Clum A."/>
            <person name="Daum C."/>
            <person name="Haridas S."/>
            <person name="He G."/>
            <person name="LaButti K."/>
            <person name="Lipzen A."/>
            <person name="Mondo S."/>
            <person name="Riley R."/>
            <person name="Salamov A."/>
            <person name="Simmons B.A."/>
            <person name="Magnuson J.K."/>
            <person name="Henrissat B."/>
            <person name="Mortensen U.H."/>
            <person name="Larsen T.O."/>
            <person name="Devries R.P."/>
            <person name="Grigoriev I.V."/>
            <person name="Machida M."/>
            <person name="Baker S.E."/>
            <person name="Andersen M.R."/>
        </authorList>
    </citation>
    <scope>NUCLEOTIDE SEQUENCE [LARGE SCALE GENOMIC DNA]</scope>
    <source>
        <strain evidence="4 5">IBT 18842</strain>
    </source>
</reference>
<dbReference type="SUPFAM" id="SSF52540">
    <property type="entry name" value="P-loop containing nucleoside triphosphate hydrolases"/>
    <property type="match status" value="1"/>
</dbReference>
<dbReference type="Proteomes" id="UP000325780">
    <property type="component" value="Unassembled WGS sequence"/>
</dbReference>
<protein>
    <recommendedName>
        <fullName evidence="3">DUF676 domain-containing protein</fullName>
    </recommendedName>
</protein>
<dbReference type="GO" id="GO:0043531">
    <property type="term" value="F:ADP binding"/>
    <property type="evidence" value="ECO:0007669"/>
    <property type="project" value="InterPro"/>
</dbReference>
<dbReference type="EMBL" id="ML742111">
    <property type="protein sequence ID" value="KAE8149842.1"/>
    <property type="molecule type" value="Genomic_DNA"/>
</dbReference>
<dbReference type="InterPro" id="IPR027417">
    <property type="entry name" value="P-loop_NTPase"/>
</dbReference>
<proteinExistence type="inferred from homology"/>
<dbReference type="Gene3D" id="1.25.40.10">
    <property type="entry name" value="Tetratricopeptide repeat domain"/>
    <property type="match status" value="1"/>
</dbReference>
<feature type="repeat" description="TPR" evidence="2">
    <location>
        <begin position="769"/>
        <end position="802"/>
    </location>
</feature>
<keyword evidence="2" id="KW-0802">TPR repeat</keyword>
<dbReference type="Pfam" id="PF13374">
    <property type="entry name" value="TPR_10"/>
    <property type="match status" value="1"/>
</dbReference>
<evidence type="ECO:0000259" key="3">
    <source>
        <dbReference type="Pfam" id="PF05057"/>
    </source>
</evidence>
<dbReference type="OrthoDB" id="5086500at2759"/>
<dbReference type="PANTHER" id="PTHR48182">
    <property type="entry name" value="PROTEIN SERAC1"/>
    <property type="match status" value="1"/>
</dbReference>
<dbReference type="PROSITE" id="PS50005">
    <property type="entry name" value="TPR"/>
    <property type="match status" value="1"/>
</dbReference>
<dbReference type="Gene3D" id="3.40.50.300">
    <property type="entry name" value="P-loop containing nucleotide triphosphate hydrolases"/>
    <property type="match status" value="1"/>
</dbReference>
<evidence type="ECO:0000313" key="4">
    <source>
        <dbReference type="EMBL" id="KAE8149842.1"/>
    </source>
</evidence>
<name>A0A5N6TTZ9_ASPAV</name>
<evidence type="ECO:0000313" key="5">
    <source>
        <dbReference type="Proteomes" id="UP000325780"/>
    </source>
</evidence>
<dbReference type="Gene3D" id="3.40.50.1820">
    <property type="entry name" value="alpha/beta hydrolase"/>
    <property type="match status" value="1"/>
</dbReference>
<keyword evidence="5" id="KW-1185">Reference proteome</keyword>
<dbReference type="PANTHER" id="PTHR48182:SF3">
    <property type="entry name" value="DUF676 DOMAIN-CONTAINING PROTEIN"/>
    <property type="match status" value="1"/>
</dbReference>
<accession>A0A5N6TTZ9</accession>
<dbReference type="InterPro" id="IPR007751">
    <property type="entry name" value="DUF676_lipase-like"/>
</dbReference>
<evidence type="ECO:0000256" key="1">
    <source>
        <dbReference type="ARBA" id="ARBA00007920"/>
    </source>
</evidence>
<dbReference type="InterPro" id="IPR052374">
    <property type="entry name" value="SERAC1"/>
</dbReference>
<dbReference type="Pfam" id="PF05057">
    <property type="entry name" value="DUF676"/>
    <property type="match status" value="1"/>
</dbReference>
<dbReference type="SUPFAM" id="SSF53474">
    <property type="entry name" value="alpha/beta-Hydrolases"/>
    <property type="match status" value="1"/>
</dbReference>